<keyword evidence="4 8" id="KW-0949">S-adenosyl-L-methionine</keyword>
<dbReference type="InterPro" id="IPR005840">
    <property type="entry name" value="Ribosomal_uS12_MeSTrfase_RimO"/>
</dbReference>
<dbReference type="Gene3D" id="3.40.50.12160">
    <property type="entry name" value="Methylthiotransferase, N-terminal domain"/>
    <property type="match status" value="1"/>
</dbReference>
<evidence type="ECO:0000313" key="13">
    <source>
        <dbReference type="Proteomes" id="UP000182569"/>
    </source>
</evidence>
<evidence type="ECO:0000256" key="8">
    <source>
        <dbReference type="HAMAP-Rule" id="MF_01865"/>
    </source>
</evidence>
<keyword evidence="2 8" id="KW-0963">Cytoplasm</keyword>
<dbReference type="AlphaFoldDB" id="A0A1J0GIY8"/>
<dbReference type="FunFam" id="3.80.30.20:FF:000001">
    <property type="entry name" value="tRNA-2-methylthio-N(6)-dimethylallyladenosine synthase 2"/>
    <property type="match status" value="1"/>
</dbReference>
<dbReference type="InterPro" id="IPR006638">
    <property type="entry name" value="Elp3/MiaA/NifB-like_rSAM"/>
</dbReference>
<feature type="domain" description="MTTase N-terminal" evidence="10">
    <location>
        <begin position="4"/>
        <end position="119"/>
    </location>
</feature>
<feature type="domain" description="TRAM" evidence="9">
    <location>
        <begin position="375"/>
        <end position="441"/>
    </location>
</feature>
<dbReference type="OrthoDB" id="9805215at2"/>
<dbReference type="PROSITE" id="PS51449">
    <property type="entry name" value="MTTASE_N"/>
    <property type="match status" value="1"/>
</dbReference>
<dbReference type="SFLD" id="SFLDG01061">
    <property type="entry name" value="methylthiotransferase"/>
    <property type="match status" value="1"/>
</dbReference>
<feature type="binding site" evidence="8">
    <location>
        <position position="48"/>
    </location>
    <ligand>
        <name>[4Fe-4S] cluster</name>
        <dbReference type="ChEBI" id="CHEBI:49883"/>
        <label>1</label>
    </ligand>
</feature>
<evidence type="ECO:0000256" key="3">
    <source>
        <dbReference type="ARBA" id="ARBA00022679"/>
    </source>
</evidence>
<dbReference type="GO" id="GO:0103039">
    <property type="term" value="F:protein methylthiotransferase activity"/>
    <property type="evidence" value="ECO:0007669"/>
    <property type="project" value="UniProtKB-EC"/>
</dbReference>
<evidence type="ECO:0000256" key="7">
    <source>
        <dbReference type="ARBA" id="ARBA00023014"/>
    </source>
</evidence>
<dbReference type="Gene3D" id="3.80.30.20">
    <property type="entry name" value="tm_1862 like domain"/>
    <property type="match status" value="1"/>
</dbReference>
<dbReference type="PROSITE" id="PS50926">
    <property type="entry name" value="TRAM"/>
    <property type="match status" value="1"/>
</dbReference>
<dbReference type="SUPFAM" id="SSF102114">
    <property type="entry name" value="Radical SAM enzymes"/>
    <property type="match status" value="1"/>
</dbReference>
<dbReference type="Proteomes" id="UP000182569">
    <property type="component" value="Chromosome"/>
</dbReference>
<dbReference type="InterPro" id="IPR038135">
    <property type="entry name" value="Methylthiotransferase_N_sf"/>
</dbReference>
<evidence type="ECO:0000256" key="4">
    <source>
        <dbReference type="ARBA" id="ARBA00022691"/>
    </source>
</evidence>
<keyword evidence="7 8" id="KW-0411">Iron-sulfur</keyword>
<name>A0A1J0GIY8_9CLOT</name>
<dbReference type="InterPro" id="IPR058240">
    <property type="entry name" value="rSAM_sf"/>
</dbReference>
<evidence type="ECO:0000256" key="2">
    <source>
        <dbReference type="ARBA" id="ARBA00022490"/>
    </source>
</evidence>
<dbReference type="SFLD" id="SFLDF00274">
    <property type="entry name" value="ribosomal_protein_S12_methylth"/>
    <property type="match status" value="1"/>
</dbReference>
<dbReference type="SFLD" id="SFLDG01082">
    <property type="entry name" value="B12-binding_domain_containing"/>
    <property type="match status" value="1"/>
</dbReference>
<protein>
    <recommendedName>
        <fullName evidence="8">Ribosomal protein uS12 methylthiotransferase RimO</fullName>
        <shortName evidence="8">uS12 MTTase</shortName>
        <shortName evidence="8">uS12 methylthiotransferase</shortName>
        <ecNumber evidence="8">2.8.4.4</ecNumber>
    </recommendedName>
    <alternativeName>
        <fullName evidence="8">Ribosomal protein uS12 (aspartate-C(3))-methylthiotransferase</fullName>
    </alternativeName>
    <alternativeName>
        <fullName evidence="8">Ribosome maturation factor RimO</fullName>
    </alternativeName>
</protein>
<accession>A0A1J0GIY8</accession>
<dbReference type="HAMAP" id="MF_01865">
    <property type="entry name" value="MTTase_RimO"/>
    <property type="match status" value="1"/>
</dbReference>
<feature type="binding site" evidence="8">
    <location>
        <position position="160"/>
    </location>
    <ligand>
        <name>[4Fe-4S] cluster</name>
        <dbReference type="ChEBI" id="CHEBI:49883"/>
        <label>2</label>
        <note>4Fe-4S-S-AdoMet</note>
    </ligand>
</feature>
<dbReference type="PROSITE" id="PS01278">
    <property type="entry name" value="MTTASE_RADICAL"/>
    <property type="match status" value="1"/>
</dbReference>
<reference evidence="13" key="1">
    <citation type="journal article" date="2016" name="Front. Microbiol.">
        <title>Complete Genome Sequence of Clostridium estertheticum DSM 8809, a Microbe Identified in Spoiled Vacuum Packed Beef.</title>
        <authorList>
            <person name="Yu Z."/>
            <person name="Gunn L."/>
            <person name="Brennan E."/>
            <person name="Reid R."/>
            <person name="Wall P.G."/>
            <person name="Gaora O.P."/>
            <person name="Hurley D."/>
            <person name="Bolton D."/>
            <person name="Fanning S."/>
        </authorList>
    </citation>
    <scope>NUCLEOTIDE SEQUENCE [LARGE SCALE GENOMIC DNA]</scope>
    <source>
        <strain evidence="13">DSM 8809</strain>
    </source>
</reference>
<dbReference type="InterPro" id="IPR005839">
    <property type="entry name" value="Methylthiotransferase"/>
</dbReference>
<sequence>MEKLKVGVINLGCDKNRIDSEIIIGSLSERYNMTNDPKLADIILVNTCGFIESSKQESIDTILEMSEYKEKYKCTVLIATGCLTQRYGSELLELMPELDIMLGVNDYNKLLSSIEEVLLKKIKVQYCSYSDENINEGQRVLTTETYSAYVRISEGCDNACTYCAIPNIRGKYRSRKMENIIQEVKGLSERGCKEIILVAQDTTRYGIDLYGKKNLHTLISKISEISTIEWIRVLYCYAEEMTDEIIDEIALNDKVCKYVDIPIQHISDDILKLMKRKGRKNIITENINKMRKNIKGLVLRTTLIVGFPGETQENFDELKQFIKETKFDKLGVFQYSKEEGTEACEMENQISEEIKVKREEELMIMQQSISKEINNKKIGMIYKVLVEGFNGETYYGRNYEMAPEVDGNIFFESDKNYDKGEFVKVKVTKALEYDLIGVVCYESCK</sequence>
<evidence type="ECO:0000256" key="1">
    <source>
        <dbReference type="ARBA" id="ARBA00022485"/>
    </source>
</evidence>
<evidence type="ECO:0000256" key="5">
    <source>
        <dbReference type="ARBA" id="ARBA00022723"/>
    </source>
</evidence>
<dbReference type="GO" id="GO:0035599">
    <property type="term" value="F:aspartic acid methylthiotransferase activity"/>
    <property type="evidence" value="ECO:0007669"/>
    <property type="project" value="TreeGrafter"/>
</dbReference>
<evidence type="ECO:0000259" key="9">
    <source>
        <dbReference type="PROSITE" id="PS50926"/>
    </source>
</evidence>
<dbReference type="GO" id="GO:0051539">
    <property type="term" value="F:4 iron, 4 sulfur cluster binding"/>
    <property type="evidence" value="ECO:0007669"/>
    <property type="project" value="UniProtKB-UniRule"/>
</dbReference>
<keyword evidence="12" id="KW-0689">Ribosomal protein</keyword>
<dbReference type="Pfam" id="PF00919">
    <property type="entry name" value="UPF0004"/>
    <property type="match status" value="1"/>
</dbReference>
<feature type="domain" description="Radical SAM core" evidence="11">
    <location>
        <begin position="142"/>
        <end position="372"/>
    </location>
</feature>
<keyword evidence="6 8" id="KW-0408">Iron</keyword>
<feature type="binding site" evidence="8">
    <location>
        <position position="13"/>
    </location>
    <ligand>
        <name>[4Fe-4S] cluster</name>
        <dbReference type="ChEBI" id="CHEBI:49883"/>
        <label>1</label>
    </ligand>
</feature>
<dbReference type="GO" id="GO:0005840">
    <property type="term" value="C:ribosome"/>
    <property type="evidence" value="ECO:0007669"/>
    <property type="project" value="UniProtKB-KW"/>
</dbReference>
<dbReference type="InterPro" id="IPR002792">
    <property type="entry name" value="TRAM_dom"/>
</dbReference>
<dbReference type="NCBIfam" id="TIGR00089">
    <property type="entry name" value="MiaB/RimO family radical SAM methylthiotransferase"/>
    <property type="match status" value="1"/>
</dbReference>
<evidence type="ECO:0000313" key="12">
    <source>
        <dbReference type="EMBL" id="APC40904.1"/>
    </source>
</evidence>
<dbReference type="PANTHER" id="PTHR43837:SF1">
    <property type="entry name" value="RIBOSOMAL PROTEIN US12 METHYLTHIOTRANSFERASE RIMO"/>
    <property type="match status" value="1"/>
</dbReference>
<keyword evidence="12" id="KW-0687">Ribonucleoprotein</keyword>
<dbReference type="Gene3D" id="2.40.50.140">
    <property type="entry name" value="Nucleic acid-binding proteins"/>
    <property type="match status" value="1"/>
</dbReference>
<comment type="subcellular location">
    <subcellularLocation>
        <location evidence="8">Cytoplasm</location>
    </subcellularLocation>
</comment>
<organism evidence="12 13">
    <name type="scientific">Clostridium estertheticum subsp. estertheticum</name>
    <dbReference type="NCBI Taxonomy" id="1552"/>
    <lineage>
        <taxon>Bacteria</taxon>
        <taxon>Bacillati</taxon>
        <taxon>Bacillota</taxon>
        <taxon>Clostridia</taxon>
        <taxon>Eubacteriales</taxon>
        <taxon>Clostridiaceae</taxon>
        <taxon>Clostridium</taxon>
    </lineage>
</organism>
<comment type="cofactor">
    <cofactor evidence="8">
        <name>[4Fe-4S] cluster</name>
        <dbReference type="ChEBI" id="CHEBI:49883"/>
    </cofactor>
    <text evidence="8">Binds 2 [4Fe-4S] clusters. One cluster is coordinated with 3 cysteines and an exchangeable S-adenosyl-L-methionine.</text>
</comment>
<dbReference type="InterPro" id="IPR012340">
    <property type="entry name" value="NA-bd_OB-fold"/>
</dbReference>
<dbReference type="GO" id="GO:0035600">
    <property type="term" value="P:tRNA methylthiolation"/>
    <property type="evidence" value="ECO:0007669"/>
    <property type="project" value="UniProtKB-ARBA"/>
</dbReference>
<dbReference type="EC" id="2.8.4.4" evidence="8"/>
<dbReference type="Pfam" id="PF18693">
    <property type="entry name" value="TRAM_2"/>
    <property type="match status" value="1"/>
</dbReference>
<comment type="function">
    <text evidence="8">Catalyzes the methylthiolation of an aspartic acid residue of ribosomal protein uS12.</text>
</comment>
<dbReference type="Pfam" id="PF04055">
    <property type="entry name" value="Radical_SAM"/>
    <property type="match status" value="1"/>
</dbReference>
<dbReference type="SFLD" id="SFLDS00029">
    <property type="entry name" value="Radical_SAM"/>
    <property type="match status" value="1"/>
</dbReference>
<feature type="binding site" evidence="8">
    <location>
        <position position="156"/>
    </location>
    <ligand>
        <name>[4Fe-4S] cluster</name>
        <dbReference type="ChEBI" id="CHEBI:49883"/>
        <label>2</label>
        <note>4Fe-4S-S-AdoMet</note>
    </ligand>
</feature>
<dbReference type="EMBL" id="CP015756">
    <property type="protein sequence ID" value="APC40904.1"/>
    <property type="molecule type" value="Genomic_DNA"/>
</dbReference>
<dbReference type="GO" id="GO:0046872">
    <property type="term" value="F:metal ion binding"/>
    <property type="evidence" value="ECO:0007669"/>
    <property type="project" value="UniProtKB-KW"/>
</dbReference>
<dbReference type="InterPro" id="IPR007197">
    <property type="entry name" value="rSAM"/>
</dbReference>
<dbReference type="GO" id="GO:0140101">
    <property type="term" value="F:catalytic activity, acting on a tRNA"/>
    <property type="evidence" value="ECO:0007669"/>
    <property type="project" value="UniProtKB-ARBA"/>
</dbReference>
<dbReference type="KEGG" id="ceu:A7L45_12905"/>
<proteinExistence type="inferred from homology"/>
<keyword evidence="5 8" id="KW-0479">Metal-binding</keyword>
<feature type="binding site" evidence="8">
    <location>
        <position position="163"/>
    </location>
    <ligand>
        <name>[4Fe-4S] cluster</name>
        <dbReference type="ChEBI" id="CHEBI:49883"/>
        <label>2</label>
        <note>4Fe-4S-S-AdoMet</note>
    </ligand>
</feature>
<dbReference type="STRING" id="1552.A7L45_12905"/>
<dbReference type="CDD" id="cd01335">
    <property type="entry name" value="Radical_SAM"/>
    <property type="match status" value="1"/>
</dbReference>
<dbReference type="RefSeq" id="WP_071613196.1">
    <property type="nucleotide sequence ID" value="NZ_CP015756.1"/>
</dbReference>
<keyword evidence="13" id="KW-1185">Reference proteome</keyword>
<dbReference type="PANTHER" id="PTHR43837">
    <property type="entry name" value="RIBOSOMAL PROTEIN S12 METHYLTHIOTRANSFERASE RIMO"/>
    <property type="match status" value="1"/>
</dbReference>
<comment type="catalytic activity">
    <reaction evidence="8">
        <text>L-aspartate(89)-[ribosomal protein uS12]-hydrogen + (sulfur carrier)-SH + AH2 + 2 S-adenosyl-L-methionine = 3-methylsulfanyl-L-aspartate(89)-[ribosomal protein uS12]-hydrogen + (sulfur carrier)-H + 5'-deoxyadenosine + L-methionine + A + S-adenosyl-L-homocysteine + 2 H(+)</text>
        <dbReference type="Rhea" id="RHEA:37087"/>
        <dbReference type="Rhea" id="RHEA-COMP:10460"/>
        <dbReference type="Rhea" id="RHEA-COMP:10461"/>
        <dbReference type="Rhea" id="RHEA-COMP:14737"/>
        <dbReference type="Rhea" id="RHEA-COMP:14739"/>
        <dbReference type="ChEBI" id="CHEBI:13193"/>
        <dbReference type="ChEBI" id="CHEBI:15378"/>
        <dbReference type="ChEBI" id="CHEBI:17319"/>
        <dbReference type="ChEBI" id="CHEBI:17499"/>
        <dbReference type="ChEBI" id="CHEBI:29917"/>
        <dbReference type="ChEBI" id="CHEBI:29961"/>
        <dbReference type="ChEBI" id="CHEBI:57844"/>
        <dbReference type="ChEBI" id="CHEBI:57856"/>
        <dbReference type="ChEBI" id="CHEBI:59789"/>
        <dbReference type="ChEBI" id="CHEBI:64428"/>
        <dbReference type="ChEBI" id="CHEBI:73599"/>
        <dbReference type="EC" id="2.8.4.4"/>
    </reaction>
</comment>
<comment type="similarity">
    <text evidence="8">Belongs to the methylthiotransferase family. RimO subfamily.</text>
</comment>
<dbReference type="InterPro" id="IPR013848">
    <property type="entry name" value="Methylthiotransferase_N"/>
</dbReference>
<keyword evidence="1 8" id="KW-0004">4Fe-4S</keyword>
<dbReference type="NCBIfam" id="TIGR01125">
    <property type="entry name" value="30S ribosomal protein S12 methylthiotransferase RimO"/>
    <property type="match status" value="1"/>
</dbReference>
<dbReference type="InterPro" id="IPR023404">
    <property type="entry name" value="rSAM_horseshoe"/>
</dbReference>
<keyword evidence="3 8" id="KW-0808">Transferase</keyword>
<gene>
    <name evidence="8" type="primary">rimO</name>
    <name evidence="12" type="ORF">A7L45_12905</name>
</gene>
<feature type="binding site" evidence="8">
    <location>
        <position position="82"/>
    </location>
    <ligand>
        <name>[4Fe-4S] cluster</name>
        <dbReference type="ChEBI" id="CHEBI:49883"/>
        <label>1</label>
    </ligand>
</feature>
<evidence type="ECO:0000259" key="11">
    <source>
        <dbReference type="PROSITE" id="PS51918"/>
    </source>
</evidence>
<dbReference type="GO" id="GO:0005829">
    <property type="term" value="C:cytosol"/>
    <property type="evidence" value="ECO:0007669"/>
    <property type="project" value="TreeGrafter"/>
</dbReference>
<evidence type="ECO:0000259" key="10">
    <source>
        <dbReference type="PROSITE" id="PS51449"/>
    </source>
</evidence>
<dbReference type="SMART" id="SM00729">
    <property type="entry name" value="Elp3"/>
    <property type="match status" value="1"/>
</dbReference>
<evidence type="ECO:0000256" key="6">
    <source>
        <dbReference type="ARBA" id="ARBA00023004"/>
    </source>
</evidence>
<dbReference type="InterPro" id="IPR020612">
    <property type="entry name" value="Methylthiotransferase_CS"/>
</dbReference>
<dbReference type="PROSITE" id="PS51918">
    <property type="entry name" value="RADICAL_SAM"/>
    <property type="match status" value="1"/>
</dbReference>